<dbReference type="Proteomes" id="UP000015102">
    <property type="component" value="Unassembled WGS sequence"/>
</dbReference>
<evidence type="ECO:0000313" key="1">
    <source>
        <dbReference type="EnsemblMetazoa" id="MESCA004578-PA"/>
    </source>
</evidence>
<name>T1GM10_MEGSC</name>
<dbReference type="EMBL" id="CAQQ02169384">
    <property type="status" value="NOT_ANNOTATED_CDS"/>
    <property type="molecule type" value="Genomic_DNA"/>
</dbReference>
<evidence type="ECO:0000313" key="2">
    <source>
        <dbReference type="Proteomes" id="UP000015102"/>
    </source>
</evidence>
<protein>
    <submittedName>
        <fullName evidence="1">Uncharacterized protein</fullName>
    </submittedName>
</protein>
<reference evidence="2" key="1">
    <citation type="submission" date="2013-02" db="EMBL/GenBank/DDBJ databases">
        <authorList>
            <person name="Hughes D."/>
        </authorList>
    </citation>
    <scope>NUCLEOTIDE SEQUENCE</scope>
    <source>
        <strain>Durham</strain>
        <strain evidence="2">NC isolate 2 -- Noor lab</strain>
    </source>
</reference>
<dbReference type="EMBL" id="CAQQ02169385">
    <property type="status" value="NOT_ANNOTATED_CDS"/>
    <property type="molecule type" value="Genomic_DNA"/>
</dbReference>
<organism evidence="1 2">
    <name type="scientific">Megaselia scalaris</name>
    <name type="common">Humpbacked fly</name>
    <name type="synonym">Phora scalaris</name>
    <dbReference type="NCBI Taxonomy" id="36166"/>
    <lineage>
        <taxon>Eukaryota</taxon>
        <taxon>Metazoa</taxon>
        <taxon>Ecdysozoa</taxon>
        <taxon>Arthropoda</taxon>
        <taxon>Hexapoda</taxon>
        <taxon>Insecta</taxon>
        <taxon>Pterygota</taxon>
        <taxon>Neoptera</taxon>
        <taxon>Endopterygota</taxon>
        <taxon>Diptera</taxon>
        <taxon>Brachycera</taxon>
        <taxon>Muscomorpha</taxon>
        <taxon>Platypezoidea</taxon>
        <taxon>Phoridae</taxon>
        <taxon>Megaseliini</taxon>
        <taxon>Megaselia</taxon>
    </lineage>
</organism>
<proteinExistence type="predicted"/>
<dbReference type="AlphaFoldDB" id="T1GM10"/>
<dbReference type="EnsemblMetazoa" id="MESCA004578-RA">
    <property type="protein sequence ID" value="MESCA004578-PA"/>
    <property type="gene ID" value="MESCA004578"/>
</dbReference>
<sequence>MCKSGNRWTSNQRVADGGTLLCSKTLDAKWTQNRCETKRNKNSRFLVLVFLNNGDGKRVCSRLLGLDVCICSHLGQKYVRELLV</sequence>
<accession>T1GM10</accession>
<reference evidence="1" key="2">
    <citation type="submission" date="2015-06" db="UniProtKB">
        <authorList>
            <consortium name="EnsemblMetazoa"/>
        </authorList>
    </citation>
    <scope>IDENTIFICATION</scope>
</reference>
<keyword evidence="2" id="KW-1185">Reference proteome</keyword>
<dbReference type="HOGENOM" id="CLU_2530055_0_0_1"/>